<sequence length="350" mass="40039">MRWKSLRKSGMQSVKSSRRACSSTDTALLLKFPRELRNEIIDLVIAAPKAWNHDDIEAERQTRCHPIHTMSGEEWYSHPPSYRLNLSSYQPNALGLLLANHQLHSETTQRLTSKGSSPLSLEVAVVDETELWPTWTYIPCPSTRQVDRVDVTFHILGLLHRSNNRGSGFRQGCGGPPLISWGFMDILDRFLKLGPAGPLAAFEEYEDPIDLEYSVKVISMNFVTPTELPKGAHYIPPGIPIDRYRWRHYIPPEDSDFADKDWVMTGRHLAEFVAEVLDRLMNYMETFGSLLATRVGEVRMSVDGEPWRTWNVDAYIRDMGIQKEAWIEQTLKARAKFGLPLRDGDRETNT</sequence>
<keyword evidence="2" id="KW-1185">Reference proteome</keyword>
<reference evidence="1" key="1">
    <citation type="journal article" date="2020" name="Stud. Mycol.">
        <title>101 Dothideomycetes genomes: a test case for predicting lifestyles and emergence of pathogens.</title>
        <authorList>
            <person name="Haridas S."/>
            <person name="Albert R."/>
            <person name="Binder M."/>
            <person name="Bloem J."/>
            <person name="Labutti K."/>
            <person name="Salamov A."/>
            <person name="Andreopoulos B."/>
            <person name="Baker S."/>
            <person name="Barry K."/>
            <person name="Bills G."/>
            <person name="Bluhm B."/>
            <person name="Cannon C."/>
            <person name="Castanera R."/>
            <person name="Culley D."/>
            <person name="Daum C."/>
            <person name="Ezra D."/>
            <person name="Gonzalez J."/>
            <person name="Henrissat B."/>
            <person name="Kuo A."/>
            <person name="Liang C."/>
            <person name="Lipzen A."/>
            <person name="Lutzoni F."/>
            <person name="Magnuson J."/>
            <person name="Mondo S."/>
            <person name="Nolan M."/>
            <person name="Ohm R."/>
            <person name="Pangilinan J."/>
            <person name="Park H.-J."/>
            <person name="Ramirez L."/>
            <person name="Alfaro M."/>
            <person name="Sun H."/>
            <person name="Tritt A."/>
            <person name="Yoshinaga Y."/>
            <person name="Zwiers L.-H."/>
            <person name="Turgeon B."/>
            <person name="Goodwin S."/>
            <person name="Spatafora J."/>
            <person name="Crous P."/>
            <person name="Grigoriev I."/>
        </authorList>
    </citation>
    <scope>NUCLEOTIDE SEQUENCE</scope>
    <source>
        <strain evidence="1">CBS 122681</strain>
    </source>
</reference>
<evidence type="ECO:0000313" key="1">
    <source>
        <dbReference type="EMBL" id="KAF2647955.1"/>
    </source>
</evidence>
<dbReference type="EMBL" id="MU004568">
    <property type="protein sequence ID" value="KAF2647955.1"/>
    <property type="molecule type" value="Genomic_DNA"/>
</dbReference>
<name>A0A6A6SJB6_9PLEO</name>
<dbReference type="OrthoDB" id="2823490at2759"/>
<proteinExistence type="predicted"/>
<organism evidence="1 2">
    <name type="scientific">Lophiostoma macrostomum CBS 122681</name>
    <dbReference type="NCBI Taxonomy" id="1314788"/>
    <lineage>
        <taxon>Eukaryota</taxon>
        <taxon>Fungi</taxon>
        <taxon>Dikarya</taxon>
        <taxon>Ascomycota</taxon>
        <taxon>Pezizomycotina</taxon>
        <taxon>Dothideomycetes</taxon>
        <taxon>Pleosporomycetidae</taxon>
        <taxon>Pleosporales</taxon>
        <taxon>Lophiostomataceae</taxon>
        <taxon>Lophiostoma</taxon>
    </lineage>
</organism>
<dbReference type="Proteomes" id="UP000799324">
    <property type="component" value="Unassembled WGS sequence"/>
</dbReference>
<dbReference type="AlphaFoldDB" id="A0A6A6SJB6"/>
<gene>
    <name evidence="1" type="ORF">K491DRAFT_271216</name>
</gene>
<evidence type="ECO:0000313" key="2">
    <source>
        <dbReference type="Proteomes" id="UP000799324"/>
    </source>
</evidence>
<accession>A0A6A6SJB6</accession>
<protein>
    <submittedName>
        <fullName evidence="1">Uncharacterized protein</fullName>
    </submittedName>
</protein>